<sequence length="101" mass="11790">MLEKNKSITYSGERIIDALKEVELILISLHKMGSYFGEKFLEDGEAQHRAEYEKETTHFIDDWKVANRLATIRTILSEKFDDTLGEDDMDDIERAMEGIKY</sequence>
<reference evidence="1 2" key="1">
    <citation type="journal article" date="2018" name="J. Microbiol.">
        <title>Bacillus spongiae sp. nov., isolated from sponge of Jeju Island.</title>
        <authorList>
            <person name="Lee G.E."/>
            <person name="Im W.T."/>
            <person name="Park J.S."/>
        </authorList>
    </citation>
    <scope>NUCLEOTIDE SEQUENCE [LARGE SCALE GENOMIC DNA]</scope>
    <source>
        <strain evidence="1 2">135PIL107-10</strain>
    </source>
</reference>
<organism evidence="1 2">
    <name type="scientific">Bacillus spongiae</name>
    <dbReference type="NCBI Taxonomy" id="2683610"/>
    <lineage>
        <taxon>Bacteria</taxon>
        <taxon>Bacillati</taxon>
        <taxon>Bacillota</taxon>
        <taxon>Bacilli</taxon>
        <taxon>Bacillales</taxon>
        <taxon>Bacillaceae</taxon>
        <taxon>Bacillus</taxon>
    </lineage>
</organism>
<dbReference type="Proteomes" id="UP001312865">
    <property type="component" value="Unassembled WGS sequence"/>
</dbReference>
<keyword evidence="2" id="KW-1185">Reference proteome</keyword>
<proteinExistence type="predicted"/>
<evidence type="ECO:0000313" key="2">
    <source>
        <dbReference type="Proteomes" id="UP001312865"/>
    </source>
</evidence>
<dbReference type="EMBL" id="JBBAXC010000011">
    <property type="protein sequence ID" value="MEI5908200.1"/>
    <property type="molecule type" value="Genomic_DNA"/>
</dbReference>
<dbReference type="RefSeq" id="WP_336587638.1">
    <property type="nucleotide sequence ID" value="NZ_JBBAXC010000011.1"/>
</dbReference>
<gene>
    <name evidence="1" type="ORF">WAK64_14165</name>
</gene>
<evidence type="ECO:0000313" key="1">
    <source>
        <dbReference type="EMBL" id="MEI5908200.1"/>
    </source>
</evidence>
<name>A0ABU8HFP7_9BACI</name>
<accession>A0ABU8HFP7</accession>
<comment type="caution">
    <text evidence="1">The sequence shown here is derived from an EMBL/GenBank/DDBJ whole genome shotgun (WGS) entry which is preliminary data.</text>
</comment>
<protein>
    <submittedName>
        <fullName evidence="1">Uncharacterized protein</fullName>
    </submittedName>
</protein>